<dbReference type="SMART" id="SM00315">
    <property type="entry name" value="RGS"/>
    <property type="match status" value="1"/>
</dbReference>
<evidence type="ECO:0000259" key="4">
    <source>
        <dbReference type="PROSITE" id="PS50132"/>
    </source>
</evidence>
<dbReference type="AlphaFoldDB" id="A0A8B8BTG0"/>
<feature type="domain" description="RGS" evidence="4">
    <location>
        <begin position="370"/>
        <end position="508"/>
    </location>
</feature>
<dbReference type="InterPro" id="IPR044926">
    <property type="entry name" value="RGS_subdomain_2"/>
</dbReference>
<keyword evidence="3" id="KW-1133">Transmembrane helix</keyword>
<keyword evidence="3" id="KW-0472">Membrane</keyword>
<gene>
    <name evidence="8" type="primary">LOC111112703</name>
</gene>
<dbReference type="RefSeq" id="XP_022306139.1">
    <property type="nucleotide sequence ID" value="XM_022450431.1"/>
</dbReference>
<dbReference type="PROSITE" id="PS50132">
    <property type="entry name" value="RGS"/>
    <property type="match status" value="1"/>
</dbReference>
<comment type="similarity">
    <text evidence="1">Belongs to the sorting nexin family.</text>
</comment>
<evidence type="ECO:0000259" key="6">
    <source>
        <dbReference type="PROSITE" id="PS51207"/>
    </source>
</evidence>
<dbReference type="SUPFAM" id="SSF48097">
    <property type="entry name" value="Regulator of G-protein signaling, RGS"/>
    <property type="match status" value="1"/>
</dbReference>
<dbReference type="InterPro" id="IPR016137">
    <property type="entry name" value="RGS"/>
</dbReference>
<evidence type="ECO:0000313" key="8">
    <source>
        <dbReference type="RefSeq" id="XP_022306139.1"/>
    </source>
</evidence>
<name>A0A8B8BTG0_CRAVI</name>
<dbReference type="Gene3D" id="3.30.1520.10">
    <property type="entry name" value="Phox-like domain"/>
    <property type="match status" value="1"/>
</dbReference>
<feature type="transmembrane region" description="Helical" evidence="3">
    <location>
        <begin position="12"/>
        <end position="43"/>
    </location>
</feature>
<proteinExistence type="inferred from homology"/>
<dbReference type="GO" id="GO:0005769">
    <property type="term" value="C:early endosome"/>
    <property type="evidence" value="ECO:0007669"/>
    <property type="project" value="TreeGrafter"/>
</dbReference>
<dbReference type="Pfam" id="PF00787">
    <property type="entry name" value="PX"/>
    <property type="match status" value="1"/>
</dbReference>
<dbReference type="Pfam" id="PF08628">
    <property type="entry name" value="Nexin_C"/>
    <property type="match status" value="1"/>
</dbReference>
<dbReference type="InterPro" id="IPR013937">
    <property type="entry name" value="Sorting_nexin_C"/>
</dbReference>
<evidence type="ECO:0000313" key="7">
    <source>
        <dbReference type="Proteomes" id="UP000694844"/>
    </source>
</evidence>
<dbReference type="InterPro" id="IPR003114">
    <property type="entry name" value="Phox_assoc"/>
</dbReference>
<dbReference type="SMART" id="SM00312">
    <property type="entry name" value="PX"/>
    <property type="match status" value="1"/>
</dbReference>
<dbReference type="PROSITE" id="PS51207">
    <property type="entry name" value="PXA"/>
    <property type="match status" value="1"/>
</dbReference>
<evidence type="ECO:0000259" key="5">
    <source>
        <dbReference type="PROSITE" id="PS50195"/>
    </source>
</evidence>
<dbReference type="GeneID" id="111112703"/>
<dbReference type="PROSITE" id="PS50195">
    <property type="entry name" value="PX"/>
    <property type="match status" value="1"/>
</dbReference>
<dbReference type="InterPro" id="IPR036871">
    <property type="entry name" value="PX_dom_sf"/>
</dbReference>
<accession>A0A8B8BTG0</accession>
<dbReference type="GO" id="GO:0035091">
    <property type="term" value="F:phosphatidylinositol binding"/>
    <property type="evidence" value="ECO:0007669"/>
    <property type="project" value="InterPro"/>
</dbReference>
<protein>
    <submittedName>
        <fullName evidence="8">Sorting nexin-13-like isoform X2</fullName>
    </submittedName>
</protein>
<organism evidence="7 8">
    <name type="scientific">Crassostrea virginica</name>
    <name type="common">Eastern oyster</name>
    <dbReference type="NCBI Taxonomy" id="6565"/>
    <lineage>
        <taxon>Eukaryota</taxon>
        <taxon>Metazoa</taxon>
        <taxon>Spiralia</taxon>
        <taxon>Lophotrochozoa</taxon>
        <taxon>Mollusca</taxon>
        <taxon>Bivalvia</taxon>
        <taxon>Autobranchia</taxon>
        <taxon>Pteriomorphia</taxon>
        <taxon>Ostreida</taxon>
        <taxon>Ostreoidea</taxon>
        <taxon>Ostreidae</taxon>
        <taxon>Crassostrea</taxon>
    </lineage>
</organism>
<dbReference type="Proteomes" id="UP000694844">
    <property type="component" value="Chromosome 9"/>
</dbReference>
<dbReference type="SUPFAM" id="SSF64268">
    <property type="entry name" value="PX domain"/>
    <property type="match status" value="1"/>
</dbReference>
<dbReference type="OrthoDB" id="5772781at2759"/>
<dbReference type="Pfam" id="PF02194">
    <property type="entry name" value="PXA"/>
    <property type="match status" value="1"/>
</dbReference>
<reference evidence="8" key="1">
    <citation type="submission" date="2025-08" db="UniProtKB">
        <authorList>
            <consortium name="RefSeq"/>
        </authorList>
    </citation>
    <scope>IDENTIFICATION</scope>
    <source>
        <tissue evidence="8">Whole sample</tissue>
    </source>
</reference>
<dbReference type="PANTHER" id="PTHR22775">
    <property type="entry name" value="SORTING NEXIN"/>
    <property type="match status" value="1"/>
</dbReference>
<dbReference type="Pfam" id="PF00615">
    <property type="entry name" value="RGS"/>
    <property type="match status" value="1"/>
</dbReference>
<sequence>MLSLEDGWKWPALGLFLFLVTFGSVGLLSLGYIICILMGGLVMTLYYGRQLSKAALIAELPDLTRSKPGILTVVNRMESSPKGKNFDRRMTGASVIDDAINEVLSHAIRDYIKSWYRQVSDHDGFVLDIRQCVQKLTITFASRTKDVDWMPFFSQRLVDDFASHLRLYRRAREHANVPPTDELYKEQVQSAFFDLEVAMEKDKCRDLVCLNPEAEKQYLQNLSEVLLFLLLPPDDFQNKTFRYILREVLVNGILIPTIEMLSDPDYLNQYVAWLCKDGSFTNENFLTVIKSSHLVEELEAVKEITEQNIAKWRSQDTGGADDAVIKQKLNSLLFVKNICEGRIRRIQEGSLDDIEEAPDICRAQNIFVLSLDEIIDSNIALAVFIEFMTNVCGQQYLFFYLNVEGFRTAAGQQIMAAHQRAMNGVSTEADLESLRRAAMIIYDQYLSDKASSRIKLESDIVKRTLQKIKSKNISEDLFDEAQSKVYQILHSEQYYEAFLQSNVYHKMLQEMGLSKPDRSEDGDTSSLDEVPRIIWFPMEDSSEETSLPRSRSDSPVTMDTNITAFISQTGIVKESDKNSGKTYAVFAVRATKICGDEEEVSETYRRYSDFHDLHMLIQEKFPDFQSPQLPGKTMLKNMNKDFLEKRKKSLNTYLQILMKPENWVRYPGMKELVLKFVAPGLWEKHKSELARKMDTIVNPIRSSVKTVGRAVSTDSLADGLGKVFKSDSSDRRSLDSGKVADGLDGDADNIPLRVMLLLMDEVFDLREKNTWLRRRIVAVLKQLIKVTFGDSINKKIVDYVDFMTSAEQMAEYVRKFKMSFWPGGSLAEPRVPRDNHTKMRTRVLCRAKMLGSVSDDFRHLMGTETIRIGTSRMFDMFQHQSLNKRFVYVFLEGVIITLFPQNKFPELFTRLHSQSERVANHLAKMKESTDNAESGARKRRR</sequence>
<keyword evidence="3" id="KW-0812">Transmembrane</keyword>
<feature type="domain" description="PXA" evidence="6">
    <location>
        <begin position="93"/>
        <end position="279"/>
    </location>
</feature>
<dbReference type="SMART" id="SM00313">
    <property type="entry name" value="PXA"/>
    <property type="match status" value="1"/>
</dbReference>
<evidence type="ECO:0000256" key="2">
    <source>
        <dbReference type="SAM" id="MobiDB-lite"/>
    </source>
</evidence>
<dbReference type="Gene3D" id="1.10.167.10">
    <property type="entry name" value="Regulator of G-protein Signalling 4, domain 2"/>
    <property type="match status" value="1"/>
</dbReference>
<dbReference type="InterPro" id="IPR001683">
    <property type="entry name" value="PX_dom"/>
</dbReference>
<evidence type="ECO:0000256" key="3">
    <source>
        <dbReference type="SAM" id="Phobius"/>
    </source>
</evidence>
<dbReference type="PANTHER" id="PTHR22775:SF3">
    <property type="entry name" value="SORTING NEXIN-13"/>
    <property type="match status" value="1"/>
</dbReference>
<feature type="region of interest" description="Disordered" evidence="2">
    <location>
        <begin position="922"/>
        <end position="941"/>
    </location>
</feature>
<keyword evidence="7" id="KW-1185">Reference proteome</keyword>
<feature type="domain" description="PX" evidence="5">
    <location>
        <begin position="564"/>
        <end position="684"/>
    </location>
</feature>
<evidence type="ECO:0000256" key="1">
    <source>
        <dbReference type="ARBA" id="ARBA00010883"/>
    </source>
</evidence>
<dbReference type="InterPro" id="IPR036305">
    <property type="entry name" value="RGS_sf"/>
</dbReference>